<dbReference type="AlphaFoldDB" id="A0A0R1I1E4"/>
<evidence type="ECO:0000256" key="4">
    <source>
        <dbReference type="ARBA" id="ARBA00023027"/>
    </source>
</evidence>
<evidence type="ECO:0000256" key="5">
    <source>
        <dbReference type="ARBA" id="ARBA00023239"/>
    </source>
</evidence>
<dbReference type="GO" id="GO:0016301">
    <property type="term" value="F:kinase activity"/>
    <property type="evidence" value="ECO:0007669"/>
    <property type="project" value="UniProtKB-KW"/>
</dbReference>
<dbReference type="NCBIfam" id="TIGR00196">
    <property type="entry name" value="yjeF_cterm"/>
    <property type="match status" value="1"/>
</dbReference>
<dbReference type="GO" id="GO:0046496">
    <property type="term" value="P:nicotinamide nucleotide metabolic process"/>
    <property type="evidence" value="ECO:0007669"/>
    <property type="project" value="UniProtKB-UniRule"/>
</dbReference>
<evidence type="ECO:0000256" key="2">
    <source>
        <dbReference type="ARBA" id="ARBA00022840"/>
    </source>
</evidence>
<dbReference type="GO" id="GO:0110051">
    <property type="term" value="P:metabolite repair"/>
    <property type="evidence" value="ECO:0007669"/>
    <property type="project" value="TreeGrafter"/>
</dbReference>
<keyword evidence="4 6" id="KW-0520">NAD</keyword>
<dbReference type="GO" id="GO:0052855">
    <property type="term" value="F:ADP-dependent NAD(P)H-hydrate dehydratase activity"/>
    <property type="evidence" value="ECO:0007669"/>
    <property type="project" value="UniProtKB-UniRule"/>
</dbReference>
<comment type="caution">
    <text evidence="8">The sequence shown here is derived from an EMBL/GenBank/DDBJ whole genome shotgun (WGS) entry which is preliminary data.</text>
</comment>
<evidence type="ECO:0000313" key="8">
    <source>
        <dbReference type="EMBL" id="KRK49111.1"/>
    </source>
</evidence>
<keyword evidence="9" id="KW-1185">Reference proteome</keyword>
<feature type="domain" description="YjeF C-terminal" evidence="7">
    <location>
        <begin position="8"/>
        <end position="275"/>
    </location>
</feature>
<dbReference type="Proteomes" id="UP000050911">
    <property type="component" value="Unassembled WGS sequence"/>
</dbReference>
<feature type="binding site" evidence="6">
    <location>
        <position position="104"/>
    </location>
    <ligand>
        <name>(6S)-NADPHX</name>
        <dbReference type="ChEBI" id="CHEBI:64076"/>
    </ligand>
</feature>
<dbReference type="PROSITE" id="PS51383">
    <property type="entry name" value="YJEF_C_3"/>
    <property type="match status" value="1"/>
</dbReference>
<dbReference type="CDD" id="cd01171">
    <property type="entry name" value="YXKO-related"/>
    <property type="match status" value="1"/>
</dbReference>
<dbReference type="PANTHER" id="PTHR12592:SF0">
    <property type="entry name" value="ATP-DEPENDENT (S)-NAD(P)H-HYDRATE DEHYDRATASE"/>
    <property type="match status" value="1"/>
</dbReference>
<comment type="function">
    <text evidence="6">Catalyzes the dehydration of the S-form of NAD(P)HX at the expense of ADP, which is converted to AMP. Together with NAD(P)HX epimerase, which catalyzes the epimerization of the S- and R-forms, the enzyme allows the repair of both epimers of NAD(P)HX, a damaged form of NAD(P)H that is a result of enzymatic or heat-dependent hydration.</text>
</comment>
<dbReference type="EMBL" id="AZCX01000001">
    <property type="protein sequence ID" value="KRK49111.1"/>
    <property type="molecule type" value="Genomic_DNA"/>
</dbReference>
<dbReference type="InterPro" id="IPR017953">
    <property type="entry name" value="Carbohydrate_kinase_pred_CS"/>
</dbReference>
<feature type="binding site" evidence="6">
    <location>
        <position position="43"/>
    </location>
    <ligand>
        <name>(6S)-NADPHX</name>
        <dbReference type="ChEBI" id="CHEBI:64076"/>
    </ligand>
</feature>
<comment type="similarity">
    <text evidence="6">Belongs to the NnrD/CARKD family.</text>
</comment>
<dbReference type="InterPro" id="IPR029056">
    <property type="entry name" value="Ribokinase-like"/>
</dbReference>
<evidence type="ECO:0000256" key="3">
    <source>
        <dbReference type="ARBA" id="ARBA00022857"/>
    </source>
</evidence>
<organism evidence="8 9">
    <name type="scientific">Secundilactobacillus kimchicus JCM 15530</name>
    <dbReference type="NCBI Taxonomy" id="1302272"/>
    <lineage>
        <taxon>Bacteria</taxon>
        <taxon>Bacillati</taxon>
        <taxon>Bacillota</taxon>
        <taxon>Bacilli</taxon>
        <taxon>Lactobacillales</taxon>
        <taxon>Lactobacillaceae</taxon>
        <taxon>Secundilactobacillus</taxon>
    </lineage>
</organism>
<keyword evidence="2 6" id="KW-0067">ATP-binding</keyword>
<dbReference type="HAMAP" id="MF_01965">
    <property type="entry name" value="NADHX_dehydratase"/>
    <property type="match status" value="1"/>
</dbReference>
<evidence type="ECO:0000259" key="7">
    <source>
        <dbReference type="PROSITE" id="PS51383"/>
    </source>
</evidence>
<dbReference type="PROSITE" id="PS01050">
    <property type="entry name" value="YJEF_C_2"/>
    <property type="match status" value="1"/>
</dbReference>
<proteinExistence type="inferred from homology"/>
<keyword evidence="5 6" id="KW-0456">Lyase</keyword>
<dbReference type="GO" id="GO:0052856">
    <property type="term" value="F:NAD(P)HX epimerase activity"/>
    <property type="evidence" value="ECO:0007669"/>
    <property type="project" value="TreeGrafter"/>
</dbReference>
<evidence type="ECO:0000256" key="6">
    <source>
        <dbReference type="HAMAP-Rule" id="MF_01965"/>
    </source>
</evidence>
<gene>
    <name evidence="6" type="primary">nnrD</name>
    <name evidence="8" type="ORF">FC96_GL000026</name>
</gene>
<sequence>MVAMKTLTEKILTDTIRLRPANSHKGTFGRVCLVGGNYQFGGAIIMATEASVYSGAGLNTTLTDVVNFGPLHARLPEAMVTEFTNQKALTQLVSAADTVVVGPGLGVESDSLTVLKGVFDAIRPSQTLLIDGSAITMIAENDLPLPTAHLIFTPHQMEWQRLSGIPINNQENEANEKVREELDAIVVLKSHRTRIYTSEGSFMNPTGTPAQATGGMGDTLAGMIGGFTAQFTHRENAVLAAVYAHSDIADNLADHQYVVLPTQIMHQLPTYMHDHQSKR</sequence>
<comment type="subunit">
    <text evidence="6">Homotetramer.</text>
</comment>
<dbReference type="STRING" id="1302272.FC96_GL000026"/>
<keyword evidence="8" id="KW-0418">Kinase</keyword>
<dbReference type="Gene3D" id="3.40.1190.20">
    <property type="match status" value="1"/>
</dbReference>
<dbReference type="EC" id="4.2.1.136" evidence="6"/>
<name>A0A0R1I1E4_9LACO</name>
<dbReference type="InterPro" id="IPR000631">
    <property type="entry name" value="CARKD"/>
</dbReference>
<keyword evidence="8" id="KW-0808">Transferase</keyword>
<protein>
    <recommendedName>
        <fullName evidence="6">ADP-dependent (S)-NAD(P)H-hydrate dehydratase</fullName>
        <ecNumber evidence="6">4.2.1.136</ecNumber>
    </recommendedName>
    <alternativeName>
        <fullName evidence="6">ADP-dependent NAD(P)HX dehydratase</fullName>
    </alternativeName>
</protein>
<feature type="binding site" evidence="6">
    <location>
        <begin position="189"/>
        <end position="193"/>
    </location>
    <ligand>
        <name>AMP</name>
        <dbReference type="ChEBI" id="CHEBI:456215"/>
    </ligand>
</feature>
<feature type="binding site" evidence="6">
    <location>
        <position position="155"/>
    </location>
    <ligand>
        <name>(6S)-NADPHX</name>
        <dbReference type="ChEBI" id="CHEBI:64076"/>
    </ligand>
</feature>
<accession>A0A0R1I1E4</accession>
<comment type="cofactor">
    <cofactor evidence="6">
        <name>Mg(2+)</name>
        <dbReference type="ChEBI" id="CHEBI:18420"/>
    </cofactor>
</comment>
<dbReference type="Pfam" id="PF01256">
    <property type="entry name" value="Carb_kinase"/>
    <property type="match status" value="1"/>
</dbReference>
<comment type="catalytic activity">
    <reaction evidence="6">
        <text>(6S)-NADHX + ADP = AMP + phosphate + NADH + H(+)</text>
        <dbReference type="Rhea" id="RHEA:32223"/>
        <dbReference type="ChEBI" id="CHEBI:15378"/>
        <dbReference type="ChEBI" id="CHEBI:43474"/>
        <dbReference type="ChEBI" id="CHEBI:57945"/>
        <dbReference type="ChEBI" id="CHEBI:64074"/>
        <dbReference type="ChEBI" id="CHEBI:456215"/>
        <dbReference type="ChEBI" id="CHEBI:456216"/>
        <dbReference type="EC" id="4.2.1.136"/>
    </reaction>
</comment>
<dbReference type="PANTHER" id="PTHR12592">
    <property type="entry name" value="ATP-DEPENDENT (S)-NAD(P)H-HYDRATE DEHYDRATASE FAMILY MEMBER"/>
    <property type="match status" value="1"/>
</dbReference>
<dbReference type="GO" id="GO:0005524">
    <property type="term" value="F:ATP binding"/>
    <property type="evidence" value="ECO:0007669"/>
    <property type="project" value="UniProtKB-KW"/>
</dbReference>
<keyword evidence="3 6" id="KW-0521">NADP</keyword>
<feature type="binding site" evidence="6">
    <location>
        <position position="218"/>
    </location>
    <ligand>
        <name>(6S)-NADPHX</name>
        <dbReference type="ChEBI" id="CHEBI:64076"/>
    </ligand>
</feature>
<feature type="binding site" evidence="6">
    <location>
        <position position="217"/>
    </location>
    <ligand>
        <name>AMP</name>
        <dbReference type="ChEBI" id="CHEBI:456215"/>
    </ligand>
</feature>
<dbReference type="PATRIC" id="fig|1302272.5.peg.26"/>
<evidence type="ECO:0000256" key="1">
    <source>
        <dbReference type="ARBA" id="ARBA00022741"/>
    </source>
</evidence>
<comment type="catalytic activity">
    <reaction evidence="6">
        <text>(6S)-NADPHX + ADP = AMP + phosphate + NADPH + H(+)</text>
        <dbReference type="Rhea" id="RHEA:32235"/>
        <dbReference type="ChEBI" id="CHEBI:15378"/>
        <dbReference type="ChEBI" id="CHEBI:43474"/>
        <dbReference type="ChEBI" id="CHEBI:57783"/>
        <dbReference type="ChEBI" id="CHEBI:64076"/>
        <dbReference type="ChEBI" id="CHEBI:456215"/>
        <dbReference type="ChEBI" id="CHEBI:456216"/>
        <dbReference type="EC" id="4.2.1.136"/>
    </reaction>
</comment>
<evidence type="ECO:0000313" key="9">
    <source>
        <dbReference type="Proteomes" id="UP000050911"/>
    </source>
</evidence>
<reference evidence="8 9" key="1">
    <citation type="journal article" date="2015" name="Genome Announc.">
        <title>Expanding the biotechnology potential of lactobacilli through comparative genomics of 213 strains and associated genera.</title>
        <authorList>
            <person name="Sun Z."/>
            <person name="Harris H.M."/>
            <person name="McCann A."/>
            <person name="Guo C."/>
            <person name="Argimon S."/>
            <person name="Zhang W."/>
            <person name="Yang X."/>
            <person name="Jeffery I.B."/>
            <person name="Cooney J.C."/>
            <person name="Kagawa T.F."/>
            <person name="Liu W."/>
            <person name="Song Y."/>
            <person name="Salvetti E."/>
            <person name="Wrobel A."/>
            <person name="Rasinkangas P."/>
            <person name="Parkhill J."/>
            <person name="Rea M.C."/>
            <person name="O'Sullivan O."/>
            <person name="Ritari J."/>
            <person name="Douillard F.P."/>
            <person name="Paul Ross R."/>
            <person name="Yang R."/>
            <person name="Briner A.E."/>
            <person name="Felis G.E."/>
            <person name="de Vos W.M."/>
            <person name="Barrangou R."/>
            <person name="Klaenhammer T.R."/>
            <person name="Caufield P.W."/>
            <person name="Cui Y."/>
            <person name="Zhang H."/>
            <person name="O'Toole P.W."/>
        </authorList>
    </citation>
    <scope>NUCLEOTIDE SEQUENCE [LARGE SCALE GENOMIC DNA]</scope>
    <source>
        <strain evidence="8 9">JCM 15530</strain>
    </source>
</reference>
<dbReference type="SUPFAM" id="SSF53613">
    <property type="entry name" value="Ribokinase-like"/>
    <property type="match status" value="1"/>
</dbReference>
<keyword evidence="1 6" id="KW-0547">Nucleotide-binding</keyword>